<keyword evidence="1" id="KW-0479">Metal-binding</keyword>
<organism evidence="4 5">
    <name type="scientific">Staurois parvus</name>
    <dbReference type="NCBI Taxonomy" id="386267"/>
    <lineage>
        <taxon>Eukaryota</taxon>
        <taxon>Metazoa</taxon>
        <taxon>Chordata</taxon>
        <taxon>Craniata</taxon>
        <taxon>Vertebrata</taxon>
        <taxon>Euteleostomi</taxon>
        <taxon>Amphibia</taxon>
        <taxon>Batrachia</taxon>
        <taxon>Anura</taxon>
        <taxon>Neobatrachia</taxon>
        <taxon>Ranoidea</taxon>
        <taxon>Ranidae</taxon>
        <taxon>Staurois</taxon>
    </lineage>
</organism>
<keyword evidence="5" id="KW-1185">Reference proteome</keyword>
<reference evidence="4" key="1">
    <citation type="submission" date="2023-05" db="EMBL/GenBank/DDBJ databases">
        <authorList>
            <person name="Stuckert A."/>
        </authorList>
    </citation>
    <scope>NUCLEOTIDE SEQUENCE</scope>
</reference>
<keyword evidence="2" id="KW-0862">Zinc</keyword>
<evidence type="ECO:0000256" key="2">
    <source>
        <dbReference type="ARBA" id="ARBA00022833"/>
    </source>
</evidence>
<proteinExistence type="predicted"/>
<dbReference type="PANTHER" id="PTHR22968:SF27">
    <property type="entry name" value="PROTEIN KINASE C"/>
    <property type="match status" value="1"/>
</dbReference>
<dbReference type="PROSITE" id="PS50081">
    <property type="entry name" value="ZF_DAG_PE_2"/>
    <property type="match status" value="1"/>
</dbReference>
<feature type="non-terminal residue" evidence="4">
    <location>
        <position position="83"/>
    </location>
</feature>
<evidence type="ECO:0000313" key="5">
    <source>
        <dbReference type="Proteomes" id="UP001162483"/>
    </source>
</evidence>
<dbReference type="PANTHER" id="PTHR22968">
    <property type="entry name" value="PROTEIN KINASE C, MU"/>
    <property type="match status" value="1"/>
</dbReference>
<dbReference type="InterPro" id="IPR020454">
    <property type="entry name" value="DAG/PE-bd"/>
</dbReference>
<sequence>MNRLKVPHTFQVHTYTRPTICQHCRRLLKGLFRQGMQCKDCRFNCHRRCVCQMCLMNVSEKCQILMEKMGKALIKKLKMRLRM</sequence>
<dbReference type="PRINTS" id="PR00008">
    <property type="entry name" value="DAGPEDOMAIN"/>
</dbReference>
<gene>
    <name evidence="4" type="ORF">SPARVUS_LOCUS9226927</name>
</gene>
<dbReference type="Pfam" id="PF00130">
    <property type="entry name" value="C1_1"/>
    <property type="match status" value="1"/>
</dbReference>
<dbReference type="EMBL" id="CATNWA010015154">
    <property type="protein sequence ID" value="CAI9580064.1"/>
    <property type="molecule type" value="Genomic_DNA"/>
</dbReference>
<name>A0ABN9E585_9NEOB</name>
<dbReference type="InterPro" id="IPR002219">
    <property type="entry name" value="PKC_DAG/PE"/>
</dbReference>
<dbReference type="Proteomes" id="UP001162483">
    <property type="component" value="Unassembled WGS sequence"/>
</dbReference>
<evidence type="ECO:0000256" key="1">
    <source>
        <dbReference type="ARBA" id="ARBA00022723"/>
    </source>
</evidence>
<dbReference type="Gene3D" id="3.30.60.20">
    <property type="match status" value="1"/>
</dbReference>
<dbReference type="SMART" id="SM00109">
    <property type="entry name" value="C1"/>
    <property type="match status" value="1"/>
</dbReference>
<evidence type="ECO:0000259" key="3">
    <source>
        <dbReference type="PROSITE" id="PS50081"/>
    </source>
</evidence>
<dbReference type="SUPFAM" id="SSF57889">
    <property type="entry name" value="Cysteine-rich domain"/>
    <property type="match status" value="1"/>
</dbReference>
<evidence type="ECO:0000313" key="4">
    <source>
        <dbReference type="EMBL" id="CAI9580064.1"/>
    </source>
</evidence>
<comment type="caution">
    <text evidence="4">The sequence shown here is derived from an EMBL/GenBank/DDBJ whole genome shotgun (WGS) entry which is preliminary data.</text>
</comment>
<protein>
    <recommendedName>
        <fullName evidence="3">Phorbol-ester/DAG-type domain-containing protein</fullName>
    </recommendedName>
</protein>
<accession>A0ABN9E585</accession>
<feature type="domain" description="Phorbol-ester/DAG-type" evidence="3">
    <location>
        <begin position="7"/>
        <end position="62"/>
    </location>
</feature>
<dbReference type="InterPro" id="IPR046349">
    <property type="entry name" value="C1-like_sf"/>
</dbReference>